<dbReference type="GO" id="GO:0016020">
    <property type="term" value="C:membrane"/>
    <property type="evidence" value="ECO:0007669"/>
    <property type="project" value="TreeGrafter"/>
</dbReference>
<feature type="domain" description="AB hydrolase-1" evidence="1">
    <location>
        <begin position="85"/>
        <end position="341"/>
    </location>
</feature>
<dbReference type="PANTHER" id="PTHR43798:SF33">
    <property type="entry name" value="HYDROLASE, PUTATIVE (AFU_ORTHOLOGUE AFUA_2G14860)-RELATED"/>
    <property type="match status" value="1"/>
</dbReference>
<dbReference type="InterPro" id="IPR000639">
    <property type="entry name" value="Epox_hydrolase-like"/>
</dbReference>
<evidence type="ECO:0000313" key="2">
    <source>
        <dbReference type="EMBL" id="CAB4683506.1"/>
    </source>
</evidence>
<dbReference type="InterPro" id="IPR050266">
    <property type="entry name" value="AB_hydrolase_sf"/>
</dbReference>
<dbReference type="Gene3D" id="3.40.50.1820">
    <property type="entry name" value="alpha/beta hydrolase"/>
    <property type="match status" value="1"/>
</dbReference>
<evidence type="ECO:0000259" key="1">
    <source>
        <dbReference type="Pfam" id="PF12697"/>
    </source>
</evidence>
<sequence>MSRIAKVGRAGATLGATMGVLAAGAAVGLAAERYMVGRSLKKADPRVDGPWRGESYDVDESVVVASDGVRLISESMGDPLAKKVVIFAHGYALDRRSWWYQWRDLPAHLGPDTRLVRYDQRGHGESEYEPIDSINALGEDLHSVLTQYSAEEVYLVGHSMGGMSILALARKYPELFGKVIKGVVLVSSTSGESDESRLGTPLLDLPLVSNYAPQILDFLADRSELVERGMRAGKDLAFVMTKRYSFASQVDPRLVEFVSEMIRDTSIEVIADFFPLFQEFDAFEALRVLKKVPTEFFCGLADRLTPPDHTSTMGEQVPKARVHLLPKTGHLLMLERPDQVTESIVRLVRDEA</sequence>
<dbReference type="InterPro" id="IPR000073">
    <property type="entry name" value="AB_hydrolase_1"/>
</dbReference>
<dbReference type="EMBL" id="CAEZXN010000032">
    <property type="protein sequence ID" value="CAB4702274.1"/>
    <property type="molecule type" value="Genomic_DNA"/>
</dbReference>
<reference evidence="3" key="1">
    <citation type="submission" date="2020-05" db="EMBL/GenBank/DDBJ databases">
        <authorList>
            <person name="Chiriac C."/>
            <person name="Salcher M."/>
            <person name="Ghai R."/>
            <person name="Kavagutti S V."/>
        </authorList>
    </citation>
    <scope>NUCLEOTIDE SEQUENCE</scope>
</reference>
<dbReference type="InterPro" id="IPR029058">
    <property type="entry name" value="AB_hydrolase_fold"/>
</dbReference>
<accession>A0A6J6Q295</accession>
<proteinExistence type="predicted"/>
<protein>
    <submittedName>
        <fullName evidence="3">Unannotated protein</fullName>
    </submittedName>
</protein>
<dbReference type="PRINTS" id="PR00412">
    <property type="entry name" value="EPOXHYDRLASE"/>
</dbReference>
<gene>
    <name evidence="2" type="ORF">UFOPK2342_01332</name>
    <name evidence="3" type="ORF">UFOPK2423_01237</name>
    <name evidence="4" type="ORF">UFOPK3266_01308</name>
</gene>
<organism evidence="3">
    <name type="scientific">freshwater metagenome</name>
    <dbReference type="NCBI Taxonomy" id="449393"/>
    <lineage>
        <taxon>unclassified sequences</taxon>
        <taxon>metagenomes</taxon>
        <taxon>ecological metagenomes</taxon>
    </lineage>
</organism>
<dbReference type="EMBL" id="CAFBAA010000040">
    <property type="protein sequence ID" value="CAB4844958.1"/>
    <property type="molecule type" value="Genomic_DNA"/>
</dbReference>
<dbReference type="EMBL" id="CAEZXB010000031">
    <property type="protein sequence ID" value="CAB4683506.1"/>
    <property type="molecule type" value="Genomic_DNA"/>
</dbReference>
<name>A0A6J6Q295_9ZZZZ</name>
<dbReference type="PANTHER" id="PTHR43798">
    <property type="entry name" value="MONOACYLGLYCEROL LIPASE"/>
    <property type="match status" value="1"/>
</dbReference>
<dbReference type="SUPFAM" id="SSF53474">
    <property type="entry name" value="alpha/beta-Hydrolases"/>
    <property type="match status" value="1"/>
</dbReference>
<evidence type="ECO:0000313" key="3">
    <source>
        <dbReference type="EMBL" id="CAB4702274.1"/>
    </source>
</evidence>
<evidence type="ECO:0000313" key="4">
    <source>
        <dbReference type="EMBL" id="CAB4844958.1"/>
    </source>
</evidence>
<dbReference type="GO" id="GO:0003824">
    <property type="term" value="F:catalytic activity"/>
    <property type="evidence" value="ECO:0007669"/>
    <property type="project" value="InterPro"/>
</dbReference>
<dbReference type="Pfam" id="PF12697">
    <property type="entry name" value="Abhydrolase_6"/>
    <property type="match status" value="1"/>
</dbReference>
<dbReference type="AlphaFoldDB" id="A0A6J6Q295"/>
<dbReference type="PRINTS" id="PR00111">
    <property type="entry name" value="ABHYDROLASE"/>
</dbReference>